<proteinExistence type="predicted"/>
<evidence type="ECO:0008006" key="3">
    <source>
        <dbReference type="Google" id="ProtNLM"/>
    </source>
</evidence>
<keyword evidence="2" id="KW-1185">Reference proteome</keyword>
<gene>
    <name evidence="1" type="ORF">DSM19430T_26980</name>
</gene>
<organism evidence="1 2">
    <name type="scientific">Desulfovibrio psychrotolerans</name>
    <dbReference type="NCBI Taxonomy" id="415242"/>
    <lineage>
        <taxon>Bacteria</taxon>
        <taxon>Pseudomonadati</taxon>
        <taxon>Thermodesulfobacteriota</taxon>
        <taxon>Desulfovibrionia</taxon>
        <taxon>Desulfovibrionales</taxon>
        <taxon>Desulfovibrionaceae</taxon>
        <taxon>Desulfovibrio</taxon>
    </lineage>
</organism>
<evidence type="ECO:0000313" key="2">
    <source>
        <dbReference type="Proteomes" id="UP000503820"/>
    </source>
</evidence>
<evidence type="ECO:0000313" key="1">
    <source>
        <dbReference type="EMBL" id="GFM38014.1"/>
    </source>
</evidence>
<accession>A0A7J0BYF1</accession>
<protein>
    <recommendedName>
        <fullName evidence="3">Lipoprotein</fullName>
    </recommendedName>
</protein>
<name>A0A7J0BYF1_9BACT</name>
<dbReference type="RefSeq" id="WP_174410644.1">
    <property type="nucleotide sequence ID" value="NZ_BLVP01000011.1"/>
</dbReference>
<dbReference type="Proteomes" id="UP000503820">
    <property type="component" value="Unassembled WGS sequence"/>
</dbReference>
<dbReference type="EMBL" id="BLVP01000011">
    <property type="protein sequence ID" value="GFM38014.1"/>
    <property type="molecule type" value="Genomic_DNA"/>
</dbReference>
<reference evidence="1 2" key="1">
    <citation type="submission" date="2020-05" db="EMBL/GenBank/DDBJ databases">
        <title>Draft genome sequence of Desulfovibrio psychrotolerans JS1T.</title>
        <authorList>
            <person name="Ueno A."/>
            <person name="Tamazawa S."/>
            <person name="Tamamura S."/>
            <person name="Murakami T."/>
            <person name="Kiyama T."/>
            <person name="Inomata H."/>
            <person name="Amano Y."/>
            <person name="Miyakawa K."/>
            <person name="Tamaki H."/>
            <person name="Naganuma T."/>
            <person name="Kaneko K."/>
        </authorList>
    </citation>
    <scope>NUCLEOTIDE SEQUENCE [LARGE SCALE GENOMIC DNA]</scope>
    <source>
        <strain evidence="1 2">JS1</strain>
    </source>
</reference>
<sequence length="245" mass="26708">MLFNRFGLLLIVLLLGCMVLPGCAVVRKVPMPPYTQTVHEGAVPAGPYEPVAFDRVVVSVRRGDLIGAWYTGFSEAGGSLCNQEGVSEMTWASGHTTLMDTDNLLADTFIQTMLEMGYDAVGDSSVMFDREAESARATYRVGARITGITSNLCKEYSSWDGSNLHRTSGEVFLSVEWSVYSVFAKQVVYSTRTDGYYKLARGVPNGGELMFAEAFAVAVQNLAGKKDFSELLHKKREGAATPEAE</sequence>
<dbReference type="PROSITE" id="PS51257">
    <property type="entry name" value="PROKAR_LIPOPROTEIN"/>
    <property type="match status" value="1"/>
</dbReference>
<dbReference type="AlphaFoldDB" id="A0A7J0BYF1"/>
<comment type="caution">
    <text evidence="1">The sequence shown here is derived from an EMBL/GenBank/DDBJ whole genome shotgun (WGS) entry which is preliminary data.</text>
</comment>